<accession>A0AAW8RC37</accession>
<protein>
    <submittedName>
        <fullName evidence="1">Uncharacterized protein</fullName>
    </submittedName>
</protein>
<evidence type="ECO:0000313" key="2">
    <source>
        <dbReference type="Proteomes" id="UP001249945"/>
    </source>
</evidence>
<dbReference type="AlphaFoldDB" id="A0AAW8RC37"/>
<evidence type="ECO:0000313" key="1">
    <source>
        <dbReference type="EMBL" id="MDT1974552.1"/>
    </source>
</evidence>
<sequence>MKICDFDSVRVNNVEIKLSGRVLMNQGGNETIKFDNNLEIDSEIDLNSKLSEAGVIGENRSEHFHIDFIHPLDSVAHVIDTAKINRLTYKEPKEPYFRASILVGINS</sequence>
<proteinExistence type="predicted"/>
<dbReference type="EMBL" id="JALRMR010000010">
    <property type="protein sequence ID" value="MDT1974552.1"/>
    <property type="molecule type" value="Genomic_DNA"/>
</dbReference>
<dbReference type="RefSeq" id="WP_311780568.1">
    <property type="nucleotide sequence ID" value="NZ_JALRMR010000010.1"/>
</dbReference>
<comment type="caution">
    <text evidence="1">The sequence shown here is derived from an EMBL/GenBank/DDBJ whole genome shotgun (WGS) entry which is preliminary data.</text>
</comment>
<gene>
    <name evidence="1" type="ORF">MX635_09135</name>
</gene>
<name>A0AAW8RC37_CARDV</name>
<reference evidence="1" key="1">
    <citation type="submission" date="2022-04" db="EMBL/GenBank/DDBJ databases">
        <title>Draft genome sequences of lactic acid bacteria (LAB) strains involved in meat spoilage.</title>
        <authorList>
            <person name="Palevich N."/>
        </authorList>
    </citation>
    <scope>NUCLEOTIDE SEQUENCE</scope>
    <source>
        <strain evidence="1">9-14</strain>
    </source>
</reference>
<dbReference type="Proteomes" id="UP001249945">
    <property type="component" value="Unassembled WGS sequence"/>
</dbReference>
<organism evidence="1 2">
    <name type="scientific">Carnobacterium divergens</name>
    <name type="common">Lactobacillus divergens</name>
    <dbReference type="NCBI Taxonomy" id="2748"/>
    <lineage>
        <taxon>Bacteria</taxon>
        <taxon>Bacillati</taxon>
        <taxon>Bacillota</taxon>
        <taxon>Bacilli</taxon>
        <taxon>Lactobacillales</taxon>
        <taxon>Carnobacteriaceae</taxon>
        <taxon>Carnobacterium</taxon>
    </lineage>
</organism>